<dbReference type="SUPFAM" id="SSF54523">
    <property type="entry name" value="Pili subunits"/>
    <property type="match status" value="1"/>
</dbReference>
<dbReference type="InterPro" id="IPR012902">
    <property type="entry name" value="N_methyl_site"/>
</dbReference>
<proteinExistence type="predicted"/>
<evidence type="ECO:0000313" key="2">
    <source>
        <dbReference type="Proteomes" id="UP001214250"/>
    </source>
</evidence>
<dbReference type="PANTHER" id="PTHR30093">
    <property type="entry name" value="GENERAL SECRETION PATHWAY PROTEIN G"/>
    <property type="match status" value="1"/>
</dbReference>
<sequence>MTMRNMKIKESKEGIHRFTLIELLVVISVIAILASLLLPSLSKARKTSKMAVCANNQRQLLFANTMFTLDNDGFFQNQNHLGKISWEDSIYTYLNLDWTGPNGNVLRSNTSESHTRIFNCPSDPSLGLFESNYDETDITTDLYPKSYAASEHYEGLWNGFYPGLIGGMYPENGGVGVQLSTVTMPSQTLLFSELWNYDESGNKGAASNLLGGLFHNHSARYDYYNAYKNSYSNYEYFNAHGGGKANMAMSDGHVEVKNGRTLVERIVPGSRAGGTWFDHNK</sequence>
<protein>
    <submittedName>
        <fullName evidence="1">Prepilin-type N-terminal cleavage/methylation domain-containing protein</fullName>
    </submittedName>
</protein>
<dbReference type="NCBIfam" id="TIGR02532">
    <property type="entry name" value="IV_pilin_GFxxxE"/>
    <property type="match status" value="1"/>
</dbReference>
<reference evidence="1 2" key="1">
    <citation type="submission" date="2023-02" db="EMBL/GenBank/DDBJ databases">
        <title>Genome sequence of Lentisphaera profundi SAORIC-696.</title>
        <authorList>
            <person name="Kim e."/>
            <person name="Cho J.-C."/>
            <person name="Choi A."/>
            <person name="Kang I."/>
        </authorList>
    </citation>
    <scope>NUCLEOTIDE SEQUENCE [LARGE SCALE GENOMIC DNA]</scope>
    <source>
        <strain evidence="1 2">SAORIC-696</strain>
    </source>
</reference>
<name>A0ABY7VUL7_9BACT</name>
<accession>A0ABY7VUL7</accession>
<dbReference type="Proteomes" id="UP001214250">
    <property type="component" value="Chromosome 2"/>
</dbReference>
<keyword evidence="2" id="KW-1185">Reference proteome</keyword>
<dbReference type="EMBL" id="CP117812">
    <property type="protein sequence ID" value="WDE97757.1"/>
    <property type="molecule type" value="Genomic_DNA"/>
</dbReference>
<dbReference type="Gene3D" id="3.30.700.10">
    <property type="entry name" value="Glycoprotein, Type 4 Pilin"/>
    <property type="match status" value="1"/>
</dbReference>
<organism evidence="1 2">
    <name type="scientific">Lentisphaera profundi</name>
    <dbReference type="NCBI Taxonomy" id="1658616"/>
    <lineage>
        <taxon>Bacteria</taxon>
        <taxon>Pseudomonadati</taxon>
        <taxon>Lentisphaerota</taxon>
        <taxon>Lentisphaeria</taxon>
        <taxon>Lentisphaerales</taxon>
        <taxon>Lentisphaeraceae</taxon>
        <taxon>Lentisphaera</taxon>
    </lineage>
</organism>
<evidence type="ECO:0000313" key="1">
    <source>
        <dbReference type="EMBL" id="WDE97757.1"/>
    </source>
</evidence>
<dbReference type="InterPro" id="IPR045584">
    <property type="entry name" value="Pilin-like"/>
</dbReference>
<dbReference type="PANTHER" id="PTHR30093:SF2">
    <property type="entry name" value="TYPE II SECRETION SYSTEM PROTEIN H"/>
    <property type="match status" value="1"/>
</dbReference>
<dbReference type="RefSeq" id="WP_274152340.1">
    <property type="nucleotide sequence ID" value="NZ_CP117812.1"/>
</dbReference>
<gene>
    <name evidence="1" type="ORF">PQO03_18180</name>
</gene>